<organism evidence="7 8">
    <name type="scientific">Levilactobacillus acidifarinae DSM 19394 = JCM 15949</name>
    <dbReference type="NCBI Taxonomy" id="1423715"/>
    <lineage>
        <taxon>Bacteria</taxon>
        <taxon>Bacillati</taxon>
        <taxon>Bacillota</taxon>
        <taxon>Bacilli</taxon>
        <taxon>Lactobacillales</taxon>
        <taxon>Lactobacillaceae</taxon>
        <taxon>Levilactobacillus</taxon>
    </lineage>
</organism>
<keyword evidence="4 6" id="KW-1133">Transmembrane helix</keyword>
<evidence type="ECO:0000313" key="8">
    <source>
        <dbReference type="Proteomes" id="UP000051955"/>
    </source>
</evidence>
<keyword evidence="3 6" id="KW-0812">Transmembrane</keyword>
<dbReference type="GO" id="GO:0016020">
    <property type="term" value="C:membrane"/>
    <property type="evidence" value="ECO:0007669"/>
    <property type="project" value="UniProtKB-SubCell"/>
</dbReference>
<comment type="caution">
    <text evidence="7">The sequence shown here is derived from an EMBL/GenBank/DDBJ whole genome shotgun (WGS) entry which is preliminary data.</text>
</comment>
<dbReference type="InterPro" id="IPR007156">
    <property type="entry name" value="MamQ_LemA"/>
</dbReference>
<feature type="transmembrane region" description="Helical" evidence="6">
    <location>
        <begin position="6"/>
        <end position="31"/>
    </location>
</feature>
<dbReference type="PANTHER" id="PTHR34478">
    <property type="entry name" value="PROTEIN LEMA"/>
    <property type="match status" value="1"/>
</dbReference>
<dbReference type="AlphaFoldDB" id="A0A0R1LT64"/>
<evidence type="ECO:0000313" key="7">
    <source>
        <dbReference type="EMBL" id="KRK95530.1"/>
    </source>
</evidence>
<keyword evidence="8" id="KW-1185">Reference proteome</keyword>
<comment type="similarity">
    <text evidence="2">Belongs to the LemA family.</text>
</comment>
<keyword evidence="5 6" id="KW-0472">Membrane</keyword>
<evidence type="ECO:0000256" key="4">
    <source>
        <dbReference type="ARBA" id="ARBA00022989"/>
    </source>
</evidence>
<evidence type="ECO:0008006" key="9">
    <source>
        <dbReference type="Google" id="ProtNLM"/>
    </source>
</evidence>
<protein>
    <recommendedName>
        <fullName evidence="9">LemA family protein</fullName>
    </recommendedName>
</protein>
<sequence>MISLTNLIGGVVTMAWIIAIIVVVLLVIWYVMLYNGFIQIRTHVQESWSQIDVQLKRRNDLIPNLVSTTKGYANYEQSTLKKVVELRNQLTAVPAGDRQQTMEVSNALSGTLRSLFAVAENYPDLKANTQFSKLMEELTNTENKIAYSRQLYNSTVASLNMKVQSFPSNIVANIHHFKQEAYLQVPEEEKTAPNVNFDDFGNDNK</sequence>
<evidence type="ECO:0000256" key="3">
    <source>
        <dbReference type="ARBA" id="ARBA00022692"/>
    </source>
</evidence>
<evidence type="ECO:0000256" key="5">
    <source>
        <dbReference type="ARBA" id="ARBA00023136"/>
    </source>
</evidence>
<gene>
    <name evidence="7" type="ORF">FD25_GL000913</name>
</gene>
<evidence type="ECO:0000256" key="1">
    <source>
        <dbReference type="ARBA" id="ARBA00004167"/>
    </source>
</evidence>
<comment type="subcellular location">
    <subcellularLocation>
        <location evidence="1">Membrane</location>
        <topology evidence="1">Single-pass membrane protein</topology>
    </subcellularLocation>
</comment>
<name>A0A0R1LT64_9LACO</name>
<dbReference type="Proteomes" id="UP000051955">
    <property type="component" value="Unassembled WGS sequence"/>
</dbReference>
<dbReference type="STRING" id="1423715.FD25_GL000913"/>
<dbReference type="Gene3D" id="1.20.1440.20">
    <property type="entry name" value="LemA-like domain"/>
    <property type="match status" value="1"/>
</dbReference>
<accession>A0A0R1LT64</accession>
<dbReference type="SUPFAM" id="SSF140478">
    <property type="entry name" value="LemA-like"/>
    <property type="match status" value="1"/>
</dbReference>
<dbReference type="PATRIC" id="fig|1423715.3.peg.940"/>
<evidence type="ECO:0000256" key="2">
    <source>
        <dbReference type="ARBA" id="ARBA00008854"/>
    </source>
</evidence>
<dbReference type="EMBL" id="AZDV01000007">
    <property type="protein sequence ID" value="KRK95530.1"/>
    <property type="molecule type" value="Genomic_DNA"/>
</dbReference>
<dbReference type="InterPro" id="IPR023353">
    <property type="entry name" value="LemA-like_dom_sf"/>
</dbReference>
<dbReference type="PANTHER" id="PTHR34478:SF2">
    <property type="entry name" value="MEMBRANE PROTEIN"/>
    <property type="match status" value="1"/>
</dbReference>
<evidence type="ECO:0000256" key="6">
    <source>
        <dbReference type="SAM" id="Phobius"/>
    </source>
</evidence>
<reference evidence="7 8" key="1">
    <citation type="journal article" date="2015" name="Genome Announc.">
        <title>Expanding the biotechnology potential of lactobacilli through comparative genomics of 213 strains and associated genera.</title>
        <authorList>
            <person name="Sun Z."/>
            <person name="Harris H.M."/>
            <person name="McCann A."/>
            <person name="Guo C."/>
            <person name="Argimon S."/>
            <person name="Zhang W."/>
            <person name="Yang X."/>
            <person name="Jeffery I.B."/>
            <person name="Cooney J.C."/>
            <person name="Kagawa T.F."/>
            <person name="Liu W."/>
            <person name="Song Y."/>
            <person name="Salvetti E."/>
            <person name="Wrobel A."/>
            <person name="Rasinkangas P."/>
            <person name="Parkhill J."/>
            <person name="Rea M.C."/>
            <person name="O'Sullivan O."/>
            <person name="Ritari J."/>
            <person name="Douillard F.P."/>
            <person name="Paul Ross R."/>
            <person name="Yang R."/>
            <person name="Briner A.E."/>
            <person name="Felis G.E."/>
            <person name="de Vos W.M."/>
            <person name="Barrangou R."/>
            <person name="Klaenhammer T.R."/>
            <person name="Caufield P.W."/>
            <person name="Cui Y."/>
            <person name="Zhang H."/>
            <person name="O'Toole P.W."/>
        </authorList>
    </citation>
    <scope>NUCLEOTIDE SEQUENCE [LARGE SCALE GENOMIC DNA]</scope>
    <source>
        <strain evidence="7 8">DSM 19394</strain>
    </source>
</reference>
<dbReference type="Pfam" id="PF04011">
    <property type="entry name" value="LemA"/>
    <property type="match status" value="1"/>
</dbReference>
<proteinExistence type="inferred from homology"/>